<dbReference type="EMBL" id="BBSC01000003">
    <property type="protein sequence ID" value="GAM74595.1"/>
    <property type="molecule type" value="Genomic_DNA"/>
</dbReference>
<dbReference type="InterPro" id="IPR007210">
    <property type="entry name" value="ABC_Gly_betaine_transp_sub-bd"/>
</dbReference>
<protein>
    <submittedName>
        <fullName evidence="2">L-proline glycine betaine binding ABC transporter protein proX</fullName>
    </submittedName>
</protein>
<reference evidence="2 3" key="2">
    <citation type="submission" date="2015-01" db="EMBL/GenBank/DDBJ databases">
        <authorList>
            <consortium name="NBRP consortium"/>
            <person name="Sawabe T."/>
            <person name="Meirelles P."/>
            <person name="Feng G."/>
            <person name="Sayaka M."/>
            <person name="Hattori M."/>
            <person name="Ohkuma M."/>
        </authorList>
    </citation>
    <scope>NUCLEOTIDE SEQUENCE [LARGE SCALE GENOMIC DNA]</scope>
    <source>
        <strain evidence="3">JCM 19241</strain>
    </source>
</reference>
<proteinExistence type="predicted"/>
<dbReference type="STRING" id="1481914.JCM19241_938"/>
<evidence type="ECO:0000313" key="3">
    <source>
        <dbReference type="Proteomes" id="UP000031666"/>
    </source>
</evidence>
<evidence type="ECO:0000313" key="2">
    <source>
        <dbReference type="EMBL" id="GAM74595.1"/>
    </source>
</evidence>
<dbReference type="Gene3D" id="3.10.105.10">
    <property type="entry name" value="Dipeptide-binding Protein, Domain 3"/>
    <property type="match status" value="1"/>
</dbReference>
<dbReference type="Pfam" id="PF04069">
    <property type="entry name" value="OpuAC"/>
    <property type="match status" value="1"/>
</dbReference>
<feature type="domain" description="ABC-type glycine betaine transport system substrate-binding" evidence="1">
    <location>
        <begin position="4"/>
        <end position="63"/>
    </location>
</feature>
<dbReference type="GO" id="GO:0043190">
    <property type="term" value="C:ATP-binding cassette (ABC) transporter complex"/>
    <property type="evidence" value="ECO:0007669"/>
    <property type="project" value="InterPro"/>
</dbReference>
<organism evidence="2 3">
    <name type="scientific">Vibrio ishigakensis</name>
    <dbReference type="NCBI Taxonomy" id="1481914"/>
    <lineage>
        <taxon>Bacteria</taxon>
        <taxon>Pseudomonadati</taxon>
        <taxon>Pseudomonadota</taxon>
        <taxon>Gammaproteobacteria</taxon>
        <taxon>Vibrionales</taxon>
        <taxon>Vibrionaceae</taxon>
        <taxon>Vibrio</taxon>
    </lineage>
</organism>
<comment type="caution">
    <text evidence="2">The sequence shown here is derived from an EMBL/GenBank/DDBJ whole genome shotgun (WGS) entry which is preliminary data.</text>
</comment>
<dbReference type="GO" id="GO:0022857">
    <property type="term" value="F:transmembrane transporter activity"/>
    <property type="evidence" value="ECO:0007669"/>
    <property type="project" value="InterPro"/>
</dbReference>
<dbReference type="AlphaFoldDB" id="A0A0B8Q4Q4"/>
<name>A0A0B8Q4Q4_9VIBR</name>
<dbReference type="SUPFAM" id="SSF53850">
    <property type="entry name" value="Periplasmic binding protein-like II"/>
    <property type="match status" value="1"/>
</dbReference>
<dbReference type="Proteomes" id="UP000031666">
    <property type="component" value="Unassembled WGS sequence"/>
</dbReference>
<reference evidence="2 3" key="1">
    <citation type="submission" date="2015-01" db="EMBL/GenBank/DDBJ databases">
        <title>Vibrio sp. C94 JCM 19241 whole genome shotgun sequence.</title>
        <authorList>
            <person name="Sawabe T."/>
            <person name="Meirelles P."/>
            <person name="Feng G."/>
            <person name="Sayaka M."/>
            <person name="Hattori M."/>
            <person name="Ohkuma M."/>
        </authorList>
    </citation>
    <scope>NUCLEOTIDE SEQUENCE [LARGE SCALE GENOMIC DNA]</scope>
    <source>
        <strain evidence="3">JCM 19241</strain>
    </source>
</reference>
<accession>A0A0B8Q4Q4</accession>
<evidence type="ECO:0000259" key="1">
    <source>
        <dbReference type="Pfam" id="PF04069"/>
    </source>
</evidence>
<sequence>MSQQINLGVTDLSFHRVTASIVSHVLTDMGFEVNRIYSPHQENFAKLKSGEVDMLSSAWLPSSMVSISQM</sequence>
<gene>
    <name evidence="2" type="ORF">JCM19241_938</name>
</gene>